<evidence type="ECO:0000313" key="7">
    <source>
        <dbReference type="Proteomes" id="UP000832097"/>
    </source>
</evidence>
<reference evidence="6 7" key="1">
    <citation type="submission" date="2022-03" db="EMBL/GenBank/DDBJ databases">
        <title>Mucilaginibacter sp. isolated from the gut of Protaetia brevitarsis seulensis larvae.</title>
        <authorList>
            <person name="Won M."/>
            <person name="Kim S.-J."/>
            <person name="Kwon S.-W."/>
        </authorList>
    </citation>
    <scope>NUCLEOTIDE SEQUENCE [LARGE SCALE GENOMIC DNA]</scope>
    <source>
        <strain evidence="6 7">CFWR-12</strain>
    </source>
</reference>
<accession>A0ABY4BV66</accession>
<evidence type="ECO:0000313" key="6">
    <source>
        <dbReference type="EMBL" id="UOE43101.1"/>
    </source>
</evidence>
<dbReference type="Pfam" id="PF08281">
    <property type="entry name" value="Sigma70_r4_2"/>
    <property type="match status" value="1"/>
</dbReference>
<dbReference type="EMBL" id="CP094528">
    <property type="protein sequence ID" value="UOE43101.1"/>
    <property type="molecule type" value="Genomic_DNA"/>
</dbReference>
<dbReference type="InterPro" id="IPR014284">
    <property type="entry name" value="RNA_pol_sigma-70_dom"/>
</dbReference>
<evidence type="ECO:0000256" key="2">
    <source>
        <dbReference type="ARBA" id="ARBA00023015"/>
    </source>
</evidence>
<comment type="similarity">
    <text evidence="1">Belongs to the sigma-70 factor family. ECF subfamily.</text>
</comment>
<dbReference type="Proteomes" id="UP000832097">
    <property type="component" value="Chromosome"/>
</dbReference>
<dbReference type="PANTHER" id="PTHR43133:SF25">
    <property type="entry name" value="RNA POLYMERASE SIGMA FACTOR RFAY-RELATED"/>
    <property type="match status" value="1"/>
</dbReference>
<dbReference type="Gene3D" id="1.10.10.10">
    <property type="entry name" value="Winged helix-like DNA-binding domain superfamily/Winged helix DNA-binding domain"/>
    <property type="match status" value="1"/>
</dbReference>
<dbReference type="InterPro" id="IPR036388">
    <property type="entry name" value="WH-like_DNA-bd_sf"/>
</dbReference>
<evidence type="ECO:0000256" key="1">
    <source>
        <dbReference type="ARBA" id="ARBA00010641"/>
    </source>
</evidence>
<keyword evidence="4" id="KW-0804">Transcription</keyword>
<dbReference type="InterPro" id="IPR013249">
    <property type="entry name" value="RNA_pol_sigma70_r4_t2"/>
</dbReference>
<dbReference type="InterPro" id="IPR039425">
    <property type="entry name" value="RNA_pol_sigma-70-like"/>
</dbReference>
<evidence type="ECO:0000256" key="3">
    <source>
        <dbReference type="ARBA" id="ARBA00023082"/>
    </source>
</evidence>
<proteinExistence type="inferred from homology"/>
<dbReference type="SUPFAM" id="SSF88946">
    <property type="entry name" value="Sigma2 domain of RNA polymerase sigma factors"/>
    <property type="match status" value="1"/>
</dbReference>
<evidence type="ECO:0000256" key="4">
    <source>
        <dbReference type="ARBA" id="ARBA00023163"/>
    </source>
</evidence>
<gene>
    <name evidence="6" type="ORF">MTO99_12990</name>
</gene>
<keyword evidence="2" id="KW-0805">Transcription regulation</keyword>
<dbReference type="InterPro" id="IPR013325">
    <property type="entry name" value="RNA_pol_sigma_r2"/>
</dbReference>
<keyword evidence="7" id="KW-1185">Reference proteome</keyword>
<evidence type="ECO:0000259" key="5">
    <source>
        <dbReference type="Pfam" id="PF08281"/>
    </source>
</evidence>
<organism evidence="6 7">
    <name type="scientific">Agromyces larvae</name>
    <dbReference type="NCBI Taxonomy" id="2929802"/>
    <lineage>
        <taxon>Bacteria</taxon>
        <taxon>Bacillati</taxon>
        <taxon>Actinomycetota</taxon>
        <taxon>Actinomycetes</taxon>
        <taxon>Micrococcales</taxon>
        <taxon>Microbacteriaceae</taxon>
        <taxon>Agromyces</taxon>
    </lineage>
</organism>
<keyword evidence="3" id="KW-0731">Sigma factor</keyword>
<protein>
    <submittedName>
        <fullName evidence="6">RNA polymerase sigma factor</fullName>
    </submittedName>
</protein>
<dbReference type="SUPFAM" id="SSF88659">
    <property type="entry name" value="Sigma3 and sigma4 domains of RNA polymerase sigma factors"/>
    <property type="match status" value="1"/>
</dbReference>
<name>A0ABY4BV66_9MICO</name>
<feature type="domain" description="RNA polymerase sigma factor 70 region 4 type 2" evidence="5">
    <location>
        <begin position="74"/>
        <end position="124"/>
    </location>
</feature>
<dbReference type="NCBIfam" id="TIGR02937">
    <property type="entry name" value="sigma70-ECF"/>
    <property type="match status" value="1"/>
</dbReference>
<sequence length="137" mass="15952">MQDTFLLLWKKRRRIRLVGNSVLPWLLTSARYLSANRRRYLGRRAAEPLEHSDSMDSTFDPGAIIARDEFQRFIDTAVLKLQPLDREILRLCIVEGLTYKEAAARLRTTHAVVRNRLSRARAALRADVSAYIRTEER</sequence>
<dbReference type="PANTHER" id="PTHR43133">
    <property type="entry name" value="RNA POLYMERASE ECF-TYPE SIGMA FACTO"/>
    <property type="match status" value="1"/>
</dbReference>
<dbReference type="Gene3D" id="1.10.1740.10">
    <property type="match status" value="1"/>
</dbReference>
<dbReference type="InterPro" id="IPR013324">
    <property type="entry name" value="RNA_pol_sigma_r3/r4-like"/>
</dbReference>